<dbReference type="EMBL" id="AYXG01000016">
    <property type="protein sequence ID" value="EWC64297.1"/>
    <property type="molecule type" value="Genomic_DNA"/>
</dbReference>
<accession>W7J5H7</accession>
<dbReference type="STRING" id="909613.UO65_0420"/>
<reference evidence="1 2" key="1">
    <citation type="journal article" date="2014" name="Genome Announc.">
        <title>Draft Genome Sequence of the Antitrypanosomally Active Sponge-Associated Bacterium Actinokineospora sp. Strain EG49.</title>
        <authorList>
            <person name="Harjes J."/>
            <person name="Ryu T."/>
            <person name="Abdelmohsen U.R."/>
            <person name="Moitinho-Silva L."/>
            <person name="Horn H."/>
            <person name="Ravasi T."/>
            <person name="Hentschel U."/>
        </authorList>
    </citation>
    <scope>NUCLEOTIDE SEQUENCE [LARGE SCALE GENOMIC DNA]</scope>
    <source>
        <strain evidence="1 2">EG49</strain>
    </source>
</reference>
<name>W7J5H7_9PSEU</name>
<gene>
    <name evidence="1" type="ORF">UO65_0420</name>
</gene>
<organism evidence="1 2">
    <name type="scientific">Actinokineospora spheciospongiae</name>
    <dbReference type="NCBI Taxonomy" id="909613"/>
    <lineage>
        <taxon>Bacteria</taxon>
        <taxon>Bacillati</taxon>
        <taxon>Actinomycetota</taxon>
        <taxon>Actinomycetes</taxon>
        <taxon>Pseudonocardiales</taxon>
        <taxon>Pseudonocardiaceae</taxon>
        <taxon>Actinokineospora</taxon>
    </lineage>
</organism>
<evidence type="ECO:0000313" key="1">
    <source>
        <dbReference type="EMBL" id="EWC64297.1"/>
    </source>
</evidence>
<comment type="caution">
    <text evidence="1">The sequence shown here is derived from an EMBL/GenBank/DDBJ whole genome shotgun (WGS) entry which is preliminary data.</text>
</comment>
<evidence type="ECO:0000313" key="2">
    <source>
        <dbReference type="Proteomes" id="UP000019277"/>
    </source>
</evidence>
<dbReference type="Proteomes" id="UP000019277">
    <property type="component" value="Unassembled WGS sequence"/>
</dbReference>
<proteinExistence type="predicted"/>
<protein>
    <submittedName>
        <fullName evidence="1">Uncharacterized protein</fullName>
    </submittedName>
</protein>
<keyword evidence="2" id="KW-1185">Reference proteome</keyword>
<sequence length="39" mass="4248">MMWSIRLFAVPGHPCSGLPTELSTGDVDRALECRTCLLA</sequence>
<dbReference type="AlphaFoldDB" id="W7J5H7"/>